<comment type="caution">
    <text evidence="2">The sequence shown here is derived from an EMBL/GenBank/DDBJ whole genome shotgun (WGS) entry which is preliminary data.</text>
</comment>
<dbReference type="AlphaFoldDB" id="A0A7K1XXF0"/>
<sequence>MRLSHSMKYCLAKMPVCFFMLAVFVIAGCAQGGDTVQHQVVNTAKPGNSKVVSVPRSPNAPSLPKAACCKGAPSRMRVLSAGK</sequence>
<dbReference type="PROSITE" id="PS51257">
    <property type="entry name" value="PROKAR_LIPOPROTEIN"/>
    <property type="match status" value="1"/>
</dbReference>
<feature type="chain" id="PRO_5029655455" evidence="1">
    <location>
        <begin position="33"/>
        <end position="83"/>
    </location>
</feature>
<proteinExistence type="predicted"/>
<name>A0A7K1XXF0_9SPHI</name>
<dbReference type="RefSeq" id="WP_160906596.1">
    <property type="nucleotide sequence ID" value="NZ_WVHS01000002.1"/>
</dbReference>
<accession>A0A7K1XXF0</accession>
<reference evidence="2 3" key="1">
    <citation type="submission" date="2019-11" db="EMBL/GenBank/DDBJ databases">
        <title>Pedobacter sp. HMF7056 Genome sequencing and assembly.</title>
        <authorList>
            <person name="Kang H."/>
            <person name="Kim H."/>
            <person name="Joh K."/>
        </authorList>
    </citation>
    <scope>NUCLEOTIDE SEQUENCE [LARGE SCALE GENOMIC DNA]</scope>
    <source>
        <strain evidence="2 3">HMF7056</strain>
    </source>
</reference>
<evidence type="ECO:0000313" key="2">
    <source>
        <dbReference type="EMBL" id="MXV15613.1"/>
    </source>
</evidence>
<feature type="signal peptide" evidence="1">
    <location>
        <begin position="1"/>
        <end position="32"/>
    </location>
</feature>
<dbReference type="Proteomes" id="UP000451233">
    <property type="component" value="Unassembled WGS sequence"/>
</dbReference>
<evidence type="ECO:0000313" key="3">
    <source>
        <dbReference type="Proteomes" id="UP000451233"/>
    </source>
</evidence>
<dbReference type="EMBL" id="WVHS01000002">
    <property type="protein sequence ID" value="MXV15613.1"/>
    <property type="molecule type" value="Genomic_DNA"/>
</dbReference>
<keyword evidence="3" id="KW-1185">Reference proteome</keyword>
<gene>
    <name evidence="2" type="ORF">GS398_09875</name>
</gene>
<organism evidence="2 3">
    <name type="scientific">Hufsiella ginkgonis</name>
    <dbReference type="NCBI Taxonomy" id="2695274"/>
    <lineage>
        <taxon>Bacteria</taxon>
        <taxon>Pseudomonadati</taxon>
        <taxon>Bacteroidota</taxon>
        <taxon>Sphingobacteriia</taxon>
        <taxon>Sphingobacteriales</taxon>
        <taxon>Sphingobacteriaceae</taxon>
        <taxon>Hufsiella</taxon>
    </lineage>
</organism>
<keyword evidence="1" id="KW-0732">Signal</keyword>
<protein>
    <submittedName>
        <fullName evidence="2">Uncharacterized protein</fullName>
    </submittedName>
</protein>
<evidence type="ECO:0000256" key="1">
    <source>
        <dbReference type="SAM" id="SignalP"/>
    </source>
</evidence>